<keyword evidence="5 7" id="KW-1133">Transmembrane helix</keyword>
<keyword evidence="4 7" id="KW-0812">Transmembrane</keyword>
<evidence type="ECO:0000256" key="2">
    <source>
        <dbReference type="ARBA" id="ARBA00022448"/>
    </source>
</evidence>
<dbReference type="Pfam" id="PF19300">
    <property type="entry name" value="BPD_transp_1_N"/>
    <property type="match status" value="1"/>
</dbReference>
<evidence type="ECO:0000313" key="10">
    <source>
        <dbReference type="Proteomes" id="UP000035963"/>
    </source>
</evidence>
<dbReference type="CDD" id="cd06261">
    <property type="entry name" value="TM_PBP2"/>
    <property type="match status" value="1"/>
</dbReference>
<dbReference type="GO" id="GO:0005886">
    <property type="term" value="C:plasma membrane"/>
    <property type="evidence" value="ECO:0007669"/>
    <property type="project" value="UniProtKB-SubCell"/>
</dbReference>
<comment type="subcellular location">
    <subcellularLocation>
        <location evidence="1 7">Cell membrane</location>
        <topology evidence="1 7">Multi-pass membrane protein</topology>
    </subcellularLocation>
</comment>
<keyword evidence="10" id="KW-1185">Reference proteome</keyword>
<dbReference type="GO" id="GO:0055085">
    <property type="term" value="P:transmembrane transport"/>
    <property type="evidence" value="ECO:0007669"/>
    <property type="project" value="InterPro"/>
</dbReference>
<dbReference type="EMBL" id="AEJF01000152">
    <property type="protein sequence ID" value="KLU23372.1"/>
    <property type="molecule type" value="Genomic_DNA"/>
</dbReference>
<organism evidence="9 10">
    <name type="scientific">Caballeronia mineralivorans PML1(12)</name>
    <dbReference type="NCBI Taxonomy" id="908627"/>
    <lineage>
        <taxon>Bacteria</taxon>
        <taxon>Pseudomonadati</taxon>
        <taxon>Pseudomonadota</taxon>
        <taxon>Betaproteobacteria</taxon>
        <taxon>Burkholderiales</taxon>
        <taxon>Burkholderiaceae</taxon>
        <taxon>Caballeronia</taxon>
    </lineage>
</organism>
<dbReference type="PANTHER" id="PTHR43163:SF6">
    <property type="entry name" value="DIPEPTIDE TRANSPORT SYSTEM PERMEASE PROTEIN DPPB-RELATED"/>
    <property type="match status" value="1"/>
</dbReference>
<feature type="transmembrane region" description="Helical" evidence="7">
    <location>
        <begin position="12"/>
        <end position="34"/>
    </location>
</feature>
<feature type="transmembrane region" description="Helical" evidence="7">
    <location>
        <begin position="259"/>
        <end position="285"/>
    </location>
</feature>
<evidence type="ECO:0000256" key="3">
    <source>
        <dbReference type="ARBA" id="ARBA00022475"/>
    </source>
</evidence>
<dbReference type="SUPFAM" id="SSF161098">
    <property type="entry name" value="MetI-like"/>
    <property type="match status" value="1"/>
</dbReference>
<dbReference type="Proteomes" id="UP000035963">
    <property type="component" value="Unassembled WGS sequence"/>
</dbReference>
<dbReference type="PANTHER" id="PTHR43163">
    <property type="entry name" value="DIPEPTIDE TRANSPORT SYSTEM PERMEASE PROTEIN DPPB-RELATED"/>
    <property type="match status" value="1"/>
</dbReference>
<gene>
    <name evidence="9" type="ORF">EOS_25780</name>
</gene>
<dbReference type="Pfam" id="PF00528">
    <property type="entry name" value="BPD_transp_1"/>
    <property type="match status" value="1"/>
</dbReference>
<dbReference type="AlphaFoldDB" id="A0A0J1CRZ2"/>
<dbReference type="InterPro" id="IPR000515">
    <property type="entry name" value="MetI-like"/>
</dbReference>
<feature type="transmembrane region" description="Helical" evidence="7">
    <location>
        <begin position="205"/>
        <end position="224"/>
    </location>
</feature>
<dbReference type="InterPro" id="IPR035906">
    <property type="entry name" value="MetI-like_sf"/>
</dbReference>
<evidence type="ECO:0000259" key="8">
    <source>
        <dbReference type="PROSITE" id="PS50928"/>
    </source>
</evidence>
<proteinExistence type="inferred from homology"/>
<dbReference type="RefSeq" id="WP_047895007.1">
    <property type="nucleotide sequence ID" value="NZ_AEJF01000152.1"/>
</dbReference>
<evidence type="ECO:0000256" key="7">
    <source>
        <dbReference type="RuleBase" id="RU363032"/>
    </source>
</evidence>
<evidence type="ECO:0000256" key="5">
    <source>
        <dbReference type="ARBA" id="ARBA00022989"/>
    </source>
</evidence>
<dbReference type="PATRIC" id="fig|908627.4.peg.5747"/>
<feature type="transmembrane region" description="Helical" evidence="7">
    <location>
        <begin position="305"/>
        <end position="330"/>
    </location>
</feature>
<reference evidence="9 10" key="1">
    <citation type="journal article" date="2015" name="Genome Announc.">
        <title>Draft Genome Sequence of Burkholderia sp. Strain PML1(12), an Ectomycorrhizosphere-Inhabiting Bacterium with Effective Mineral-Weathering Ability.</title>
        <authorList>
            <person name="Uroz S."/>
            <person name="Oger P."/>
        </authorList>
    </citation>
    <scope>NUCLEOTIDE SEQUENCE [LARGE SCALE GENOMIC DNA]</scope>
    <source>
        <strain evidence="10">PML1(12)</strain>
    </source>
</reference>
<accession>A0A0J1CRZ2</accession>
<comment type="caution">
    <text evidence="9">The sequence shown here is derived from an EMBL/GenBank/DDBJ whole genome shotgun (WGS) entry which is preliminary data.</text>
</comment>
<dbReference type="InterPro" id="IPR045621">
    <property type="entry name" value="BPD_transp_1_N"/>
</dbReference>
<protein>
    <submittedName>
        <fullName evidence="9">ABC transporter permease</fullName>
    </submittedName>
</protein>
<evidence type="ECO:0000256" key="1">
    <source>
        <dbReference type="ARBA" id="ARBA00004651"/>
    </source>
</evidence>
<keyword evidence="3" id="KW-1003">Cell membrane</keyword>
<feature type="transmembrane region" description="Helical" evidence="7">
    <location>
        <begin position="139"/>
        <end position="163"/>
    </location>
</feature>
<keyword evidence="2 7" id="KW-0813">Transport</keyword>
<evidence type="ECO:0000313" key="9">
    <source>
        <dbReference type="EMBL" id="KLU23372.1"/>
    </source>
</evidence>
<feature type="transmembrane region" description="Helical" evidence="7">
    <location>
        <begin position="107"/>
        <end position="127"/>
    </location>
</feature>
<dbReference type="OrthoDB" id="9803623at2"/>
<evidence type="ECO:0000256" key="6">
    <source>
        <dbReference type="ARBA" id="ARBA00023136"/>
    </source>
</evidence>
<sequence>MLRLISTVLSRRLIAAIPTLLMLSLIVFVVLRLIPADPLAMMLPPNATPADAALLRHQLGLDKPIPSQFVIWLVNALHGNLGASISFQQPVATLIGSTLPATLELCLAALVISLIISVPGGVFAYAVTDRCGELPVSFAVVLMQSVPSFLWALLLIALLGVYLPILPFSGRVGDGIPMPHLTGFLLIDFLVKGEFSDWLSAASHLVLPSLALAFGFAPLVIRVLRSSLLDQRNESYVGVARLRGVSESRILWRHMLKNAALPALTMIGVQFGFLFGGALLVEMIFSFPGVGNLMVQAVRNNDLVLIQGIAIVFCALMLMINAIVDTLYVIMNPRLRKTA</sequence>
<keyword evidence="6 7" id="KW-0472">Membrane</keyword>
<evidence type="ECO:0000256" key="4">
    <source>
        <dbReference type="ARBA" id="ARBA00022692"/>
    </source>
</evidence>
<name>A0A0J1CRZ2_9BURK</name>
<dbReference type="Gene3D" id="1.10.3720.10">
    <property type="entry name" value="MetI-like"/>
    <property type="match status" value="1"/>
</dbReference>
<feature type="domain" description="ABC transmembrane type-1" evidence="8">
    <location>
        <begin position="99"/>
        <end position="324"/>
    </location>
</feature>
<dbReference type="PROSITE" id="PS50928">
    <property type="entry name" value="ABC_TM1"/>
    <property type="match status" value="1"/>
</dbReference>
<comment type="similarity">
    <text evidence="7">Belongs to the binding-protein-dependent transport system permease family.</text>
</comment>